<sequence>MRLENKVAIVTGGASGFGAGIVKRFAAEGAAVVIGDLNGGAAETLAAEIRAGGGKALAVGADIATKAGNVALVNAAVDTFGGLDSFVANAGITHRNKPLLEVTEDEIDRIHAVNIKGVILGAQAAVPAMRQRGGGTYIVTASTAALRPRPGLTVYNGSKGATVTIVKSMALEFAPDKIRVHALCPVLGQTGLTAEFLGTDSPEQKAKFLATVPLGRMSTPEDIAASALFLASDEAAFLTGVALEVDGGRCL</sequence>
<evidence type="ECO:0000256" key="2">
    <source>
        <dbReference type="ARBA" id="ARBA00023002"/>
    </source>
</evidence>
<name>A0ABW5DN08_9PROT</name>
<dbReference type="EMBL" id="JBHUIP010000001">
    <property type="protein sequence ID" value="MFD2261331.1"/>
    <property type="molecule type" value="Genomic_DNA"/>
</dbReference>
<dbReference type="EC" id="1.1.1.47" evidence="3"/>
<dbReference type="PRINTS" id="PR00081">
    <property type="entry name" value="GDHRDH"/>
</dbReference>
<organism evidence="3 4">
    <name type="scientific">Lacibacterium aquatile</name>
    <dbReference type="NCBI Taxonomy" id="1168082"/>
    <lineage>
        <taxon>Bacteria</taxon>
        <taxon>Pseudomonadati</taxon>
        <taxon>Pseudomonadota</taxon>
        <taxon>Alphaproteobacteria</taxon>
        <taxon>Rhodospirillales</taxon>
        <taxon>Rhodospirillaceae</taxon>
    </lineage>
</organism>
<dbReference type="SUPFAM" id="SSF51735">
    <property type="entry name" value="NAD(P)-binding Rossmann-fold domains"/>
    <property type="match status" value="1"/>
</dbReference>
<evidence type="ECO:0000313" key="4">
    <source>
        <dbReference type="Proteomes" id="UP001597295"/>
    </source>
</evidence>
<dbReference type="GO" id="GO:0047936">
    <property type="term" value="F:glucose 1-dehydrogenase [NAD(P)+] activity"/>
    <property type="evidence" value="ECO:0007669"/>
    <property type="project" value="UniProtKB-EC"/>
</dbReference>
<evidence type="ECO:0000256" key="1">
    <source>
        <dbReference type="ARBA" id="ARBA00006484"/>
    </source>
</evidence>
<dbReference type="InterPro" id="IPR036291">
    <property type="entry name" value="NAD(P)-bd_dom_sf"/>
</dbReference>
<dbReference type="Proteomes" id="UP001597295">
    <property type="component" value="Unassembled WGS sequence"/>
</dbReference>
<protein>
    <submittedName>
        <fullName evidence="3">Glucose 1-dehydrogenase</fullName>
        <ecNumber evidence="3">1.1.1.47</ecNumber>
    </submittedName>
</protein>
<keyword evidence="2 3" id="KW-0560">Oxidoreductase</keyword>
<dbReference type="Gene3D" id="3.40.50.720">
    <property type="entry name" value="NAD(P)-binding Rossmann-like Domain"/>
    <property type="match status" value="1"/>
</dbReference>
<proteinExistence type="inferred from homology"/>
<dbReference type="InterPro" id="IPR020904">
    <property type="entry name" value="Sc_DH/Rdtase_CS"/>
</dbReference>
<keyword evidence="4" id="KW-1185">Reference proteome</keyword>
<comment type="similarity">
    <text evidence="1">Belongs to the short-chain dehydrogenases/reductases (SDR) family.</text>
</comment>
<dbReference type="InterPro" id="IPR002347">
    <property type="entry name" value="SDR_fam"/>
</dbReference>
<dbReference type="PROSITE" id="PS00061">
    <property type="entry name" value="ADH_SHORT"/>
    <property type="match status" value="1"/>
</dbReference>
<dbReference type="NCBIfam" id="NF005559">
    <property type="entry name" value="PRK07231.1"/>
    <property type="match status" value="1"/>
</dbReference>
<gene>
    <name evidence="3" type="ORF">ACFSM5_00425</name>
</gene>
<accession>A0ABW5DN08</accession>
<dbReference type="PANTHER" id="PTHR43639:SF1">
    <property type="entry name" value="SHORT-CHAIN DEHYDROGENASE_REDUCTASE FAMILY PROTEIN"/>
    <property type="match status" value="1"/>
</dbReference>
<dbReference type="RefSeq" id="WP_379873947.1">
    <property type="nucleotide sequence ID" value="NZ_JBHUIP010000001.1"/>
</dbReference>
<evidence type="ECO:0000313" key="3">
    <source>
        <dbReference type="EMBL" id="MFD2261331.1"/>
    </source>
</evidence>
<comment type="caution">
    <text evidence="3">The sequence shown here is derived from an EMBL/GenBank/DDBJ whole genome shotgun (WGS) entry which is preliminary data.</text>
</comment>
<dbReference type="PANTHER" id="PTHR43639">
    <property type="entry name" value="OXIDOREDUCTASE, SHORT-CHAIN DEHYDROGENASE/REDUCTASE FAMILY (AFU_ORTHOLOGUE AFUA_5G02870)"/>
    <property type="match status" value="1"/>
</dbReference>
<reference evidence="4" key="1">
    <citation type="journal article" date="2019" name="Int. J. Syst. Evol. Microbiol.">
        <title>The Global Catalogue of Microorganisms (GCM) 10K type strain sequencing project: providing services to taxonomists for standard genome sequencing and annotation.</title>
        <authorList>
            <consortium name="The Broad Institute Genomics Platform"/>
            <consortium name="The Broad Institute Genome Sequencing Center for Infectious Disease"/>
            <person name="Wu L."/>
            <person name="Ma J."/>
        </authorList>
    </citation>
    <scope>NUCLEOTIDE SEQUENCE [LARGE SCALE GENOMIC DNA]</scope>
    <source>
        <strain evidence="4">CGMCC 1.19062</strain>
    </source>
</reference>
<dbReference type="Pfam" id="PF13561">
    <property type="entry name" value="adh_short_C2"/>
    <property type="match status" value="1"/>
</dbReference>